<gene>
    <name evidence="2" type="ORF">ACFFIP_00005</name>
</gene>
<name>A0ABV6FMH1_9BACT</name>
<dbReference type="Proteomes" id="UP001589797">
    <property type="component" value="Unassembled WGS sequence"/>
</dbReference>
<dbReference type="EMBL" id="JBHLWI010000001">
    <property type="protein sequence ID" value="MFC0261044.1"/>
    <property type="molecule type" value="Genomic_DNA"/>
</dbReference>
<evidence type="ECO:0000313" key="2">
    <source>
        <dbReference type="EMBL" id="MFC0261044.1"/>
    </source>
</evidence>
<dbReference type="RefSeq" id="WP_382385501.1">
    <property type="nucleotide sequence ID" value="NZ_JBHLWI010000001.1"/>
</dbReference>
<evidence type="ECO:0008006" key="4">
    <source>
        <dbReference type="Google" id="ProtNLM"/>
    </source>
</evidence>
<evidence type="ECO:0000313" key="3">
    <source>
        <dbReference type="Proteomes" id="UP001589797"/>
    </source>
</evidence>
<dbReference type="InterPro" id="IPR011043">
    <property type="entry name" value="Gal_Oxase/kelch_b-propeller"/>
</dbReference>
<sequence>MKKILFILALLSGSIVSAQVDFFPYLLEINPVEMPSLPGLHSYAHAQHDGKWLIIGGRTDGLHNRTPNTAFPAASNNTNIFVIDVKEKQYWSASVNGLSTNLKEQLQTTNMNFIQDGSRLYFTGGYAFSASRANHITFPFIIVVDVPGLIQAVMNQTDISSFFAQIHDERFAVSGGQMGKIGETFYLIGGHRFDGRYNPVGGPSFTQEYTNQIRKFKIAPNIGPFAIVEYETITDPVHLRRRDYNLVPQIFAFEKQGYMISSGVFQINADLPFLYPVDITEEGYTPRTNFNQYLSHYHGAKVGVYDKENKQMHSLFFGGMSQYYYENGELIQDNLVPFTKTISRVTRYEDGNLQEYLIPVEMPGLQGASAEFIPNLTLPIYDNKVVKLSEIKEESILLGHIYGGISSPTRNPFANNQTNTTTANPSIYEIKLIKSPISGIPPIDGSNPFDVLVFPNPFEDKITVRFHLDKTTKTDYYLTNIHGQIIKQGEFTNQAKGRNELIINIPNHPSIQFLILTIVFEDKFYVSKKILKNQLFPD</sequence>
<keyword evidence="3" id="KW-1185">Reference proteome</keyword>
<dbReference type="SUPFAM" id="SSF50965">
    <property type="entry name" value="Galactose oxidase, central domain"/>
    <property type="match status" value="1"/>
</dbReference>
<comment type="caution">
    <text evidence="2">The sequence shown here is derived from an EMBL/GenBank/DDBJ whole genome shotgun (WGS) entry which is preliminary data.</text>
</comment>
<evidence type="ECO:0000256" key="1">
    <source>
        <dbReference type="SAM" id="SignalP"/>
    </source>
</evidence>
<feature type="signal peptide" evidence="1">
    <location>
        <begin position="1"/>
        <end position="18"/>
    </location>
</feature>
<protein>
    <recommendedName>
        <fullName evidence="4">Por secretion system C-terminal sorting domain-containing protein</fullName>
    </recommendedName>
</protein>
<proteinExistence type="predicted"/>
<feature type="chain" id="PRO_5045572665" description="Por secretion system C-terminal sorting domain-containing protein" evidence="1">
    <location>
        <begin position="19"/>
        <end position="538"/>
    </location>
</feature>
<organism evidence="2 3">
    <name type="scientific">Fontibacter flavus</name>
    <dbReference type="NCBI Taxonomy" id="654838"/>
    <lineage>
        <taxon>Bacteria</taxon>
        <taxon>Pseudomonadati</taxon>
        <taxon>Bacteroidota</taxon>
        <taxon>Cytophagia</taxon>
        <taxon>Cytophagales</taxon>
        <taxon>Cyclobacteriaceae</taxon>
        <taxon>Fontibacter</taxon>
    </lineage>
</organism>
<reference evidence="2 3" key="1">
    <citation type="submission" date="2024-09" db="EMBL/GenBank/DDBJ databases">
        <authorList>
            <person name="Sun Q."/>
            <person name="Mori K."/>
        </authorList>
    </citation>
    <scope>NUCLEOTIDE SEQUENCE [LARGE SCALE GENOMIC DNA]</scope>
    <source>
        <strain evidence="2 3">CCM 7650</strain>
    </source>
</reference>
<accession>A0ABV6FMH1</accession>
<keyword evidence="1" id="KW-0732">Signal</keyword>